<feature type="domain" description="Cardiolipin synthase N-terminal" evidence="8">
    <location>
        <begin position="34"/>
        <end position="76"/>
    </location>
</feature>
<proteinExistence type="predicted"/>
<organism evidence="9 10">
    <name type="scientific">Tersicoccus solisilvae</name>
    <dbReference type="NCBI Taxonomy" id="1882339"/>
    <lineage>
        <taxon>Bacteria</taxon>
        <taxon>Bacillati</taxon>
        <taxon>Actinomycetota</taxon>
        <taxon>Actinomycetes</taxon>
        <taxon>Micrococcales</taxon>
        <taxon>Micrococcaceae</taxon>
        <taxon>Tersicoccus</taxon>
    </lineage>
</organism>
<keyword evidence="3 7" id="KW-0812">Transmembrane</keyword>
<comment type="caution">
    <text evidence="9">The sequence shown here is derived from an EMBL/GenBank/DDBJ whole genome shotgun (WGS) entry which is preliminary data.</text>
</comment>
<dbReference type="RefSeq" id="WP_188667719.1">
    <property type="nucleotide sequence ID" value="NZ_BMJI01000006.1"/>
</dbReference>
<protein>
    <recommendedName>
        <fullName evidence="8">Cardiolipin synthase N-terminal domain-containing protein</fullName>
    </recommendedName>
</protein>
<evidence type="ECO:0000256" key="4">
    <source>
        <dbReference type="ARBA" id="ARBA00022989"/>
    </source>
</evidence>
<comment type="subcellular location">
    <subcellularLocation>
        <location evidence="1">Cell membrane</location>
        <topology evidence="1">Multi-pass membrane protein</topology>
    </subcellularLocation>
</comment>
<evidence type="ECO:0000259" key="8">
    <source>
        <dbReference type="Pfam" id="PF13396"/>
    </source>
</evidence>
<evidence type="ECO:0000256" key="2">
    <source>
        <dbReference type="ARBA" id="ARBA00022475"/>
    </source>
</evidence>
<gene>
    <name evidence="9" type="ORF">GCM10011512_15110</name>
</gene>
<keyword evidence="5 7" id="KW-0472">Membrane</keyword>
<keyword evidence="10" id="KW-1185">Reference proteome</keyword>
<evidence type="ECO:0000313" key="10">
    <source>
        <dbReference type="Proteomes" id="UP000597761"/>
    </source>
</evidence>
<feature type="transmembrane region" description="Helical" evidence="7">
    <location>
        <begin position="56"/>
        <end position="73"/>
    </location>
</feature>
<reference evidence="10" key="1">
    <citation type="journal article" date="2019" name="Int. J. Syst. Evol. Microbiol.">
        <title>The Global Catalogue of Microorganisms (GCM) 10K type strain sequencing project: providing services to taxonomists for standard genome sequencing and annotation.</title>
        <authorList>
            <consortium name="The Broad Institute Genomics Platform"/>
            <consortium name="The Broad Institute Genome Sequencing Center for Infectious Disease"/>
            <person name="Wu L."/>
            <person name="Ma J."/>
        </authorList>
    </citation>
    <scope>NUCLEOTIDE SEQUENCE [LARGE SCALE GENOMIC DNA]</scope>
    <source>
        <strain evidence="10">CGMCC 1.15480</strain>
    </source>
</reference>
<keyword evidence="2" id="KW-1003">Cell membrane</keyword>
<dbReference type="EMBL" id="BMJI01000006">
    <property type="protein sequence ID" value="GGC89157.1"/>
    <property type="molecule type" value="Genomic_DNA"/>
</dbReference>
<dbReference type="Pfam" id="PF13396">
    <property type="entry name" value="PLDc_N"/>
    <property type="match status" value="1"/>
</dbReference>
<dbReference type="Proteomes" id="UP000597761">
    <property type="component" value="Unassembled WGS sequence"/>
</dbReference>
<name>A0ABQ1P1H0_9MICC</name>
<evidence type="ECO:0000256" key="3">
    <source>
        <dbReference type="ARBA" id="ARBA00022692"/>
    </source>
</evidence>
<evidence type="ECO:0000256" key="6">
    <source>
        <dbReference type="SAM" id="MobiDB-lite"/>
    </source>
</evidence>
<evidence type="ECO:0000256" key="5">
    <source>
        <dbReference type="ARBA" id="ARBA00023136"/>
    </source>
</evidence>
<keyword evidence="4 7" id="KW-1133">Transmembrane helix</keyword>
<accession>A0ABQ1P1H0</accession>
<evidence type="ECO:0000256" key="1">
    <source>
        <dbReference type="ARBA" id="ARBA00004651"/>
    </source>
</evidence>
<feature type="region of interest" description="Disordered" evidence="6">
    <location>
        <begin position="76"/>
        <end position="96"/>
    </location>
</feature>
<evidence type="ECO:0000313" key="9">
    <source>
        <dbReference type="EMBL" id="GGC89157.1"/>
    </source>
</evidence>
<evidence type="ECO:0000256" key="7">
    <source>
        <dbReference type="SAM" id="Phobius"/>
    </source>
</evidence>
<dbReference type="InterPro" id="IPR027379">
    <property type="entry name" value="CLS_N"/>
</dbReference>
<sequence length="96" mass="10465">MPTTRGGGHRRHWRELTPRQQATILTLASVQLSLAATAWADLAFRPPGQVNGSKPVWAAIIAINGIGPVLYFLRGRRPVEGPGSGRRSLSGKRRRS</sequence>